<evidence type="ECO:0000313" key="5">
    <source>
        <dbReference type="Proteomes" id="UP000698242"/>
    </source>
</evidence>
<dbReference type="GO" id="GO:0009425">
    <property type="term" value="C:bacterial-type flagellum basal body"/>
    <property type="evidence" value="ECO:0007669"/>
    <property type="project" value="UniProtKB-SubCell"/>
</dbReference>
<name>A0A921NW24_9RHOB</name>
<dbReference type="Proteomes" id="UP000698242">
    <property type="component" value="Unassembled WGS sequence"/>
</dbReference>
<dbReference type="AlphaFoldDB" id="A0A921NW24"/>
<evidence type="ECO:0000256" key="1">
    <source>
        <dbReference type="ARBA" id="ARBA00004117"/>
    </source>
</evidence>
<dbReference type="InterPro" id="IPR019776">
    <property type="entry name" value="Flagellar_basal_body_rod_CS"/>
</dbReference>
<sequence length="131" mass="14072">MKLGELSFFDTASKRMDYLGTRQQVVSANIANADTPGFKAQETASFSSMLDGTRGGGMQVTDARHIAGSAGPGNLRVSDDAAAWETTMDGNTVVLEQQSIKSNEITENYRLATQLYRKGHDLLAVAISGLR</sequence>
<protein>
    <submittedName>
        <fullName evidence="4">Flagellar basal body rod protein FlgB</fullName>
    </submittedName>
</protein>
<dbReference type="RefSeq" id="WP_159966511.1">
    <property type="nucleotide sequence ID" value="NZ_APKE01000036.1"/>
</dbReference>
<keyword evidence="4" id="KW-0969">Cilium</keyword>
<dbReference type="Pfam" id="PF00460">
    <property type="entry name" value="Flg_bb_rod"/>
    <property type="match status" value="1"/>
</dbReference>
<keyword evidence="4" id="KW-0282">Flagellum</keyword>
<accession>A0A921NW24</accession>
<gene>
    <name evidence="4" type="primary">flgB</name>
    <name evidence="4" type="ORF">PMES_03000</name>
</gene>
<keyword evidence="5" id="KW-1185">Reference proteome</keyword>
<comment type="subcellular location">
    <subcellularLocation>
        <location evidence="1">Bacterial flagellum basal body</location>
    </subcellularLocation>
</comment>
<evidence type="ECO:0000259" key="3">
    <source>
        <dbReference type="Pfam" id="PF00460"/>
    </source>
</evidence>
<feature type="domain" description="Flagellar basal body rod protein N-terminal" evidence="3">
    <location>
        <begin position="10"/>
        <end position="39"/>
    </location>
</feature>
<comment type="similarity">
    <text evidence="2">Belongs to the flagella basal body rod proteins family.</text>
</comment>
<proteinExistence type="inferred from homology"/>
<evidence type="ECO:0000313" key="4">
    <source>
        <dbReference type="EMBL" id="KAF0674618.1"/>
    </source>
</evidence>
<reference evidence="4" key="1">
    <citation type="submission" date="2013-03" db="EMBL/GenBank/DDBJ databases">
        <title>Genome Sequence of the Profundibacterium mesophilum strain KAUST100406-0324T from Red Sea, a novel genus in the family Rhodobacteraceae.</title>
        <authorList>
            <person name="Essack M."/>
            <person name="Alam I."/>
            <person name="Lafi F."/>
            <person name="Alawi W."/>
            <person name="Kamanu F."/>
            <person name="Al-Suwailem A."/>
            <person name="Lee O.O."/>
            <person name="Xu Y."/>
            <person name="Bajic V."/>
            <person name="Qian P.-Y."/>
            <person name="Archer J."/>
        </authorList>
    </citation>
    <scope>NUCLEOTIDE SEQUENCE</scope>
    <source>
        <strain evidence="4">KAUST100406-0324</strain>
    </source>
</reference>
<evidence type="ECO:0000256" key="2">
    <source>
        <dbReference type="ARBA" id="ARBA00009677"/>
    </source>
</evidence>
<dbReference type="EMBL" id="APKE01000036">
    <property type="protein sequence ID" value="KAF0674618.1"/>
    <property type="molecule type" value="Genomic_DNA"/>
</dbReference>
<keyword evidence="4" id="KW-0966">Cell projection</keyword>
<dbReference type="PROSITE" id="PS00588">
    <property type="entry name" value="FLAGELLA_BB_ROD"/>
    <property type="match status" value="1"/>
</dbReference>
<dbReference type="InterPro" id="IPR001444">
    <property type="entry name" value="Flag_bb_rod_N"/>
</dbReference>
<organism evidence="4 5">
    <name type="scientific">Profundibacterium mesophilum KAUST100406-0324</name>
    <dbReference type="NCBI Taxonomy" id="1037889"/>
    <lineage>
        <taxon>Bacteria</taxon>
        <taxon>Pseudomonadati</taxon>
        <taxon>Pseudomonadota</taxon>
        <taxon>Alphaproteobacteria</taxon>
        <taxon>Rhodobacterales</taxon>
        <taxon>Roseobacteraceae</taxon>
        <taxon>Profundibacterium</taxon>
    </lineage>
</organism>
<dbReference type="OrthoDB" id="9788334at2"/>
<comment type="caution">
    <text evidence="4">The sequence shown here is derived from an EMBL/GenBank/DDBJ whole genome shotgun (WGS) entry which is preliminary data.</text>
</comment>